<reference evidence="1 2" key="1">
    <citation type="submission" date="2018-03" db="EMBL/GenBank/DDBJ databases">
        <title>Genomic Encyclopedia of Archaeal and Bacterial Type Strains, Phase II (KMG-II): from individual species to whole genera.</title>
        <authorList>
            <person name="Goeker M."/>
        </authorList>
    </citation>
    <scope>NUCLEOTIDE SEQUENCE [LARGE SCALE GENOMIC DNA]</scope>
    <source>
        <strain evidence="1 2">DSM 27929</strain>
    </source>
</reference>
<evidence type="ECO:0000313" key="2">
    <source>
        <dbReference type="Proteomes" id="UP000238157"/>
    </source>
</evidence>
<evidence type="ECO:0000313" key="1">
    <source>
        <dbReference type="EMBL" id="PRY88043.1"/>
    </source>
</evidence>
<protein>
    <submittedName>
        <fullName evidence="1">Uncharacterized protein</fullName>
    </submittedName>
</protein>
<organism evidence="1 2">
    <name type="scientific">Mongoliibacter ruber</name>
    <dbReference type="NCBI Taxonomy" id="1750599"/>
    <lineage>
        <taxon>Bacteria</taxon>
        <taxon>Pseudomonadati</taxon>
        <taxon>Bacteroidota</taxon>
        <taxon>Cytophagia</taxon>
        <taxon>Cytophagales</taxon>
        <taxon>Cyclobacteriaceae</taxon>
        <taxon>Mongoliibacter</taxon>
    </lineage>
</organism>
<proteinExistence type="predicted"/>
<accession>A0A2T0WMW6</accession>
<dbReference type="AlphaFoldDB" id="A0A2T0WMW6"/>
<keyword evidence="2" id="KW-1185">Reference proteome</keyword>
<gene>
    <name evidence="1" type="ORF">CLW00_105164</name>
</gene>
<dbReference type="Proteomes" id="UP000238157">
    <property type="component" value="Unassembled WGS sequence"/>
</dbReference>
<comment type="caution">
    <text evidence="1">The sequence shown here is derived from an EMBL/GenBank/DDBJ whole genome shotgun (WGS) entry which is preliminary data.</text>
</comment>
<sequence length="182" mass="21587">MKKLIFLIILFPLTAFIQEKELPKLSVEQYEILNKLFPKEASFTLLRYTSFPLHLDYFLTKEHFEMDGGFCRLTNDPFEKSDLWDHLDSEDFEYIKDNISLLGEAYELEQGKLIYPNVQLVDLYLNNHIHLISAPIIKGRFSIIHHVHSFIEKIIFFEKDENGDWDILCEVYIKLDLVDFGH</sequence>
<dbReference type="EMBL" id="PVTR01000005">
    <property type="protein sequence ID" value="PRY88043.1"/>
    <property type="molecule type" value="Genomic_DNA"/>
</dbReference>
<name>A0A2T0WMW6_9BACT</name>
<dbReference type="RefSeq" id="WP_146131403.1">
    <property type="nucleotide sequence ID" value="NZ_PVTR01000005.1"/>
</dbReference>